<sequence>MHCLRPLRFPLYGDLVVTTEVMTSKRTADLQREPVQPSRSPTSRSDASSNSKASSPTEASKVDWQFLNFTHPSEAKTSQHRKKVRSHVTKQQHQRELALTAARRSNSYHTRTDKEEPPPQRAHAATTPSNRPNLSELHEGHSQSRRGSPRASKSPSPSPSPTAHTPQHQVVLNDIYPEAWHPYVARILDHYLTNMAVDNPDLDSPDATGLLRTQLFPFIMTDPASVHAIMLMAASHYGRVRGSKSHTIDLLQLRGMAIREVNNALAEEGRGTSDQLIVAVAKMASFEALFGDRSICNTHMQGLTRMVSLRGGLPALGLDGLLERLILWIDSNTSHITGNRLYFDKSAFPPSSPLVTHPQPDPTRFAAGGISRNLLN</sequence>
<proteinExistence type="predicted"/>
<evidence type="ECO:0000256" key="1">
    <source>
        <dbReference type="SAM" id="MobiDB-lite"/>
    </source>
</evidence>
<feature type="compositionally biased region" description="Basic residues" evidence="1">
    <location>
        <begin position="78"/>
        <end position="92"/>
    </location>
</feature>
<feature type="compositionally biased region" description="Low complexity" evidence="1">
    <location>
        <begin position="37"/>
        <end position="59"/>
    </location>
</feature>
<dbReference type="Proteomes" id="UP000803884">
    <property type="component" value="Unassembled WGS sequence"/>
</dbReference>
<dbReference type="PANTHER" id="PTHR37540:SF5">
    <property type="entry name" value="TRANSCRIPTION FACTOR DOMAIN-CONTAINING PROTEIN"/>
    <property type="match status" value="1"/>
</dbReference>
<dbReference type="Pfam" id="PF11951">
    <property type="entry name" value="Fungal_trans_2"/>
    <property type="match status" value="1"/>
</dbReference>
<protein>
    <submittedName>
        <fullName evidence="2">Uncharacterized protein</fullName>
    </submittedName>
</protein>
<dbReference type="RefSeq" id="XP_069231449.1">
    <property type="nucleotide sequence ID" value="XM_069371647.1"/>
</dbReference>
<name>A0AB34KTL3_9PEZI</name>
<dbReference type="GeneID" id="96004485"/>
<feature type="region of interest" description="Disordered" evidence="1">
    <location>
        <begin position="26"/>
        <end position="59"/>
    </location>
</feature>
<evidence type="ECO:0000313" key="3">
    <source>
        <dbReference type="Proteomes" id="UP000803884"/>
    </source>
</evidence>
<accession>A0AB34KTL3</accession>
<reference evidence="2 3" key="1">
    <citation type="journal article" date="2020" name="Microbiol. Resour. Announc.">
        <title>Draft Genome Sequence of a Cladosporium Species Isolated from the Mesophotic Ascidian Didemnum maculosum.</title>
        <authorList>
            <person name="Gioti A."/>
            <person name="Siaperas R."/>
            <person name="Nikolaivits E."/>
            <person name="Le Goff G."/>
            <person name="Ouazzani J."/>
            <person name="Kotoulas G."/>
            <person name="Topakas E."/>
        </authorList>
    </citation>
    <scope>NUCLEOTIDE SEQUENCE [LARGE SCALE GENOMIC DNA]</scope>
    <source>
        <strain evidence="2 3">TM138-S3</strain>
    </source>
</reference>
<dbReference type="PANTHER" id="PTHR37540">
    <property type="entry name" value="TRANSCRIPTION FACTOR (ACR-2), PUTATIVE-RELATED-RELATED"/>
    <property type="match status" value="1"/>
</dbReference>
<feature type="region of interest" description="Disordered" evidence="1">
    <location>
        <begin position="71"/>
        <end position="166"/>
    </location>
</feature>
<comment type="caution">
    <text evidence="2">The sequence shown here is derived from an EMBL/GenBank/DDBJ whole genome shotgun (WGS) entry which is preliminary data.</text>
</comment>
<gene>
    <name evidence="2" type="ORF">WHR41_03041</name>
</gene>
<organism evidence="2 3">
    <name type="scientific">Cladosporium halotolerans</name>
    <dbReference type="NCBI Taxonomy" id="1052096"/>
    <lineage>
        <taxon>Eukaryota</taxon>
        <taxon>Fungi</taxon>
        <taxon>Dikarya</taxon>
        <taxon>Ascomycota</taxon>
        <taxon>Pezizomycotina</taxon>
        <taxon>Dothideomycetes</taxon>
        <taxon>Dothideomycetidae</taxon>
        <taxon>Cladosporiales</taxon>
        <taxon>Cladosporiaceae</taxon>
        <taxon>Cladosporium</taxon>
    </lineage>
</organism>
<dbReference type="AlphaFoldDB" id="A0AB34KTL3"/>
<dbReference type="EMBL" id="JAAQHG020000007">
    <property type="protein sequence ID" value="KAL1588344.1"/>
    <property type="molecule type" value="Genomic_DNA"/>
</dbReference>
<evidence type="ECO:0000313" key="2">
    <source>
        <dbReference type="EMBL" id="KAL1588344.1"/>
    </source>
</evidence>
<dbReference type="InterPro" id="IPR021858">
    <property type="entry name" value="Fun_TF"/>
</dbReference>
<keyword evidence="3" id="KW-1185">Reference proteome</keyword>